<feature type="site" description="Part of a proton relay during catalysis" evidence="12">
    <location>
        <position position="46"/>
    </location>
</feature>
<gene>
    <name evidence="12" type="primary">dapA</name>
    <name evidence="16" type="ORF">D3273_13185</name>
</gene>
<evidence type="ECO:0000256" key="14">
    <source>
        <dbReference type="PIRSR" id="PIRSR001365-1"/>
    </source>
</evidence>
<dbReference type="PRINTS" id="PR00146">
    <property type="entry name" value="DHPICSNTHASE"/>
</dbReference>
<dbReference type="PIRSF" id="PIRSF001365">
    <property type="entry name" value="DHDPS"/>
    <property type="match status" value="1"/>
</dbReference>
<dbReference type="HAMAP" id="MF_00418">
    <property type="entry name" value="DapA"/>
    <property type="match status" value="1"/>
</dbReference>
<dbReference type="SMART" id="SM01130">
    <property type="entry name" value="DHDPS"/>
    <property type="match status" value="1"/>
</dbReference>
<dbReference type="RefSeq" id="WP_129227262.1">
    <property type="nucleotide sequence ID" value="NZ_QYBB01000013.1"/>
</dbReference>
<evidence type="ECO:0000256" key="2">
    <source>
        <dbReference type="ARBA" id="ARBA00005120"/>
    </source>
</evidence>
<name>A0A4Q2U6T4_9HYPH</name>
<evidence type="ECO:0000256" key="7">
    <source>
        <dbReference type="ARBA" id="ARBA00022915"/>
    </source>
</evidence>
<proteinExistence type="inferred from homology"/>
<dbReference type="GO" id="GO:0009089">
    <property type="term" value="P:lysine biosynthetic process via diaminopimelate"/>
    <property type="evidence" value="ECO:0007669"/>
    <property type="project" value="UniProtKB-UniRule"/>
</dbReference>
<dbReference type="AlphaFoldDB" id="A0A4Q2U6T4"/>
<keyword evidence="7 12" id="KW-0220">Diaminopimelate biosynthesis</keyword>
<reference evidence="16 17" key="2">
    <citation type="submission" date="2019-02" db="EMBL/GenBank/DDBJ databases">
        <title>'Lichenibacterium ramalinii' gen. nov. sp. nov., 'Lichenibacterium minor' gen. nov. sp. nov.</title>
        <authorList>
            <person name="Pankratov T."/>
        </authorList>
    </citation>
    <scope>NUCLEOTIDE SEQUENCE [LARGE SCALE GENOMIC DNA]</scope>
    <source>
        <strain evidence="16 17">RmlP026</strain>
    </source>
</reference>
<dbReference type="EMBL" id="QYBB01000013">
    <property type="protein sequence ID" value="RYC31588.1"/>
    <property type="molecule type" value="Genomic_DNA"/>
</dbReference>
<comment type="caution">
    <text evidence="16">The sequence shown here is derived from an EMBL/GenBank/DDBJ whole genome shotgun (WGS) entry which is preliminary data.</text>
</comment>
<evidence type="ECO:0000313" key="16">
    <source>
        <dbReference type="EMBL" id="RYC31588.1"/>
    </source>
</evidence>
<feature type="active site" description="Proton donor/acceptor" evidence="12 14">
    <location>
        <position position="135"/>
    </location>
</feature>
<keyword evidence="5 12" id="KW-0963">Cytoplasm</keyword>
<keyword evidence="9 12" id="KW-0456">Lyase</keyword>
<feature type="binding site" evidence="12 15">
    <location>
        <position position="47"/>
    </location>
    <ligand>
        <name>pyruvate</name>
        <dbReference type="ChEBI" id="CHEBI:15361"/>
    </ligand>
</feature>
<dbReference type="OrthoDB" id="9782828at2"/>
<comment type="similarity">
    <text evidence="3 12 13">Belongs to the DapA family.</text>
</comment>
<evidence type="ECO:0000256" key="3">
    <source>
        <dbReference type="ARBA" id="ARBA00007592"/>
    </source>
</evidence>
<evidence type="ECO:0000313" key="17">
    <source>
        <dbReference type="Proteomes" id="UP000290759"/>
    </source>
</evidence>
<evidence type="ECO:0000256" key="13">
    <source>
        <dbReference type="PIRNR" id="PIRNR001365"/>
    </source>
</evidence>
<evidence type="ECO:0000256" key="11">
    <source>
        <dbReference type="ARBA" id="ARBA00047836"/>
    </source>
</evidence>
<comment type="subcellular location">
    <subcellularLocation>
        <location evidence="12">Cytoplasm</location>
    </subcellularLocation>
</comment>
<dbReference type="NCBIfam" id="TIGR00674">
    <property type="entry name" value="dapA"/>
    <property type="match status" value="1"/>
</dbReference>
<dbReference type="Gene3D" id="3.20.20.70">
    <property type="entry name" value="Aldolase class I"/>
    <property type="match status" value="1"/>
</dbReference>
<evidence type="ECO:0000256" key="6">
    <source>
        <dbReference type="ARBA" id="ARBA00022605"/>
    </source>
</evidence>
<comment type="subunit">
    <text evidence="12">Homotetramer; dimer of dimers.</text>
</comment>
<dbReference type="Proteomes" id="UP000290759">
    <property type="component" value="Unassembled WGS sequence"/>
</dbReference>
<dbReference type="Pfam" id="PF00701">
    <property type="entry name" value="DHDPS"/>
    <property type="match status" value="1"/>
</dbReference>
<dbReference type="PANTHER" id="PTHR12128:SF66">
    <property type="entry name" value="4-HYDROXY-2-OXOGLUTARATE ALDOLASE, MITOCHONDRIAL"/>
    <property type="match status" value="1"/>
</dbReference>
<dbReference type="InterPro" id="IPR020625">
    <property type="entry name" value="Schiff_base-form_aldolases_AS"/>
</dbReference>
<dbReference type="GO" id="GO:0019877">
    <property type="term" value="P:diaminopimelate biosynthetic process"/>
    <property type="evidence" value="ECO:0007669"/>
    <property type="project" value="UniProtKB-UniRule"/>
</dbReference>
<evidence type="ECO:0000256" key="9">
    <source>
        <dbReference type="ARBA" id="ARBA00023239"/>
    </source>
</evidence>
<dbReference type="InterPro" id="IPR002220">
    <property type="entry name" value="DapA-like"/>
</dbReference>
<dbReference type="InterPro" id="IPR013785">
    <property type="entry name" value="Aldolase_TIM"/>
</dbReference>
<dbReference type="InterPro" id="IPR020624">
    <property type="entry name" value="Schiff_base-form_aldolases_CS"/>
</dbReference>
<dbReference type="PROSITE" id="PS00666">
    <property type="entry name" value="DHDPS_2"/>
    <property type="match status" value="1"/>
</dbReference>
<comment type="pathway">
    <text evidence="2 12">Amino-acid biosynthesis; L-lysine biosynthesis via DAP pathway; (S)-tetrahydrodipicolinate from L-aspartate: step 3/4.</text>
</comment>
<comment type="function">
    <text evidence="1 12">Catalyzes the condensation of (S)-aspartate-beta-semialdehyde [(S)-ASA] and pyruvate to 4-hydroxy-tetrahydrodipicolinate (HTPA).</text>
</comment>
<evidence type="ECO:0000256" key="4">
    <source>
        <dbReference type="ARBA" id="ARBA00012086"/>
    </source>
</evidence>
<feature type="active site" description="Schiff-base intermediate with substrate" evidence="12 14">
    <location>
        <position position="163"/>
    </location>
</feature>
<dbReference type="GO" id="GO:0008840">
    <property type="term" value="F:4-hydroxy-tetrahydrodipicolinate synthase activity"/>
    <property type="evidence" value="ECO:0007669"/>
    <property type="project" value="UniProtKB-UniRule"/>
</dbReference>
<dbReference type="PANTHER" id="PTHR12128">
    <property type="entry name" value="DIHYDRODIPICOLINATE SYNTHASE"/>
    <property type="match status" value="1"/>
</dbReference>
<accession>A0A4Q2U6T4</accession>
<evidence type="ECO:0000256" key="12">
    <source>
        <dbReference type="HAMAP-Rule" id="MF_00418"/>
    </source>
</evidence>
<dbReference type="GO" id="GO:0005829">
    <property type="term" value="C:cytosol"/>
    <property type="evidence" value="ECO:0007669"/>
    <property type="project" value="TreeGrafter"/>
</dbReference>
<comment type="caution">
    <text evidence="12">Was originally thought to be a dihydrodipicolinate synthase (DHDPS), catalyzing the condensation of (S)-aspartate-beta-semialdehyde [(S)-ASA] and pyruvate to dihydrodipicolinate (DHDP). However, it was shown in E.coli that the product of the enzymatic reaction is not dihydrodipicolinate but in fact (4S)-4-hydroxy-2,3,4,5-tetrahydro-(2S)-dipicolinic acid (HTPA), and that the consecutive dehydration reaction leading to DHDP is not spontaneous but catalyzed by DapB.</text>
</comment>
<evidence type="ECO:0000256" key="5">
    <source>
        <dbReference type="ARBA" id="ARBA00022490"/>
    </source>
</evidence>
<dbReference type="SUPFAM" id="SSF51569">
    <property type="entry name" value="Aldolase"/>
    <property type="match status" value="1"/>
</dbReference>
<keyword evidence="8 12" id="KW-0457">Lysine biosynthesis</keyword>
<sequence>MAATFKGSAPALVTPFKDGAFDEAAFRALVDWQIGQGSHALVPCGTTGESPTLSHDEHMHVVEVCVRETRGRVPVIAGAGSNNTVEAIALARHAEKAGADAVLVVTPYYNRPSQEGLYRHFAAVNDAIGIPIIIYNIPPRSVVDMSVETMQRLYALKNIVGVKDATGNLARVSTQRHALGPDFIQLSGEDMTALAYLAAGGHGCISVSANVAPKLCAQLQEAALAGDFRTALELQDRLVPLHAAMFAEPSPACPKYALSTMGLMRDELRLPLVPATPAARALMDAAMAHAGVATHL</sequence>
<dbReference type="PROSITE" id="PS00665">
    <property type="entry name" value="DHDPS_1"/>
    <property type="match status" value="1"/>
</dbReference>
<comment type="catalytic activity">
    <reaction evidence="11 12">
        <text>L-aspartate 4-semialdehyde + pyruvate = (2S,4S)-4-hydroxy-2,3,4,5-tetrahydrodipicolinate + H2O + H(+)</text>
        <dbReference type="Rhea" id="RHEA:34171"/>
        <dbReference type="ChEBI" id="CHEBI:15361"/>
        <dbReference type="ChEBI" id="CHEBI:15377"/>
        <dbReference type="ChEBI" id="CHEBI:15378"/>
        <dbReference type="ChEBI" id="CHEBI:67139"/>
        <dbReference type="ChEBI" id="CHEBI:537519"/>
        <dbReference type="EC" id="4.3.3.7"/>
    </reaction>
</comment>
<dbReference type="CDD" id="cd00950">
    <property type="entry name" value="DHDPS"/>
    <property type="match status" value="1"/>
</dbReference>
<dbReference type="EC" id="4.3.3.7" evidence="4 12"/>
<keyword evidence="17" id="KW-1185">Reference proteome</keyword>
<feature type="binding site" evidence="12 15">
    <location>
        <position position="205"/>
    </location>
    <ligand>
        <name>pyruvate</name>
        <dbReference type="ChEBI" id="CHEBI:15361"/>
    </ligand>
</feature>
<evidence type="ECO:0000256" key="15">
    <source>
        <dbReference type="PIRSR" id="PIRSR001365-2"/>
    </source>
</evidence>
<keyword evidence="6 12" id="KW-0028">Amino-acid biosynthesis</keyword>
<evidence type="ECO:0000256" key="10">
    <source>
        <dbReference type="ARBA" id="ARBA00023270"/>
    </source>
</evidence>
<dbReference type="UniPathway" id="UPA00034">
    <property type="reaction ID" value="UER00017"/>
</dbReference>
<protein>
    <recommendedName>
        <fullName evidence="4 12">4-hydroxy-tetrahydrodipicolinate synthase</fullName>
        <shortName evidence="12">HTPA synthase</shortName>
        <ecNumber evidence="4 12">4.3.3.7</ecNumber>
    </recommendedName>
</protein>
<organism evidence="16 17">
    <name type="scientific">Lichenibacterium minor</name>
    <dbReference type="NCBI Taxonomy" id="2316528"/>
    <lineage>
        <taxon>Bacteria</taxon>
        <taxon>Pseudomonadati</taxon>
        <taxon>Pseudomonadota</taxon>
        <taxon>Alphaproteobacteria</taxon>
        <taxon>Hyphomicrobiales</taxon>
        <taxon>Lichenihabitantaceae</taxon>
        <taxon>Lichenibacterium</taxon>
    </lineage>
</organism>
<evidence type="ECO:0000256" key="1">
    <source>
        <dbReference type="ARBA" id="ARBA00003294"/>
    </source>
</evidence>
<evidence type="ECO:0000256" key="8">
    <source>
        <dbReference type="ARBA" id="ARBA00023154"/>
    </source>
</evidence>
<feature type="site" description="Part of a proton relay during catalysis" evidence="12">
    <location>
        <position position="109"/>
    </location>
</feature>
<dbReference type="InterPro" id="IPR005263">
    <property type="entry name" value="DapA"/>
</dbReference>
<keyword evidence="10 12" id="KW-0704">Schiff base</keyword>
<reference evidence="16 17" key="1">
    <citation type="submission" date="2018-12" db="EMBL/GenBank/DDBJ databases">
        <authorList>
            <person name="Grouzdev D.S."/>
            <person name="Krutkina M.S."/>
        </authorList>
    </citation>
    <scope>NUCLEOTIDE SEQUENCE [LARGE SCALE GENOMIC DNA]</scope>
    <source>
        <strain evidence="16 17">RmlP026</strain>
    </source>
</reference>